<dbReference type="Gene3D" id="3.40.190.10">
    <property type="entry name" value="Periplasmic binding protein-like II"/>
    <property type="match status" value="4"/>
</dbReference>
<dbReference type="InterPro" id="IPR036097">
    <property type="entry name" value="HisK_dim/P_sf"/>
</dbReference>
<evidence type="ECO:0000256" key="14">
    <source>
        <dbReference type="ARBA" id="ARBA00023012"/>
    </source>
</evidence>
<dbReference type="Pfam" id="PF00512">
    <property type="entry name" value="HisKA"/>
    <property type="match status" value="1"/>
</dbReference>
<dbReference type="Pfam" id="PF00072">
    <property type="entry name" value="Response_reg"/>
    <property type="match status" value="1"/>
</dbReference>
<dbReference type="InterPro" id="IPR036890">
    <property type="entry name" value="HATPase_C_sf"/>
</dbReference>
<dbReference type="InterPro" id="IPR003594">
    <property type="entry name" value="HATPase_dom"/>
</dbReference>
<dbReference type="SMART" id="SM00448">
    <property type="entry name" value="REC"/>
    <property type="match status" value="1"/>
</dbReference>
<dbReference type="InterPro" id="IPR000700">
    <property type="entry name" value="PAS-assoc_C"/>
</dbReference>
<dbReference type="InterPro" id="IPR036641">
    <property type="entry name" value="HPT_dom_sf"/>
</dbReference>
<evidence type="ECO:0000256" key="10">
    <source>
        <dbReference type="ARBA" id="ARBA00022741"/>
    </source>
</evidence>
<evidence type="ECO:0000256" key="12">
    <source>
        <dbReference type="ARBA" id="ARBA00022840"/>
    </source>
</evidence>
<dbReference type="Pfam" id="PF08448">
    <property type="entry name" value="PAS_4"/>
    <property type="match status" value="1"/>
</dbReference>
<dbReference type="InterPro" id="IPR011006">
    <property type="entry name" value="CheY-like_superfamily"/>
</dbReference>
<evidence type="ECO:0000259" key="22">
    <source>
        <dbReference type="PROSITE" id="PS50113"/>
    </source>
</evidence>
<dbReference type="RefSeq" id="WP_282315422.1">
    <property type="nucleotide sequence ID" value="NZ_JARBWL010000001.1"/>
</dbReference>
<keyword evidence="10" id="KW-0547">Nucleotide-binding</keyword>
<dbReference type="EMBL" id="JARBWL010000001">
    <property type="protein sequence ID" value="MDI2591197.1"/>
    <property type="molecule type" value="Genomic_DNA"/>
</dbReference>
<keyword evidence="7" id="KW-0808">Transferase</keyword>
<dbReference type="NCBIfam" id="TIGR00229">
    <property type="entry name" value="sensory_box"/>
    <property type="match status" value="1"/>
</dbReference>
<keyword evidence="12" id="KW-0067">ATP-binding</keyword>
<proteinExistence type="predicted"/>
<dbReference type="Gene3D" id="1.10.287.130">
    <property type="match status" value="1"/>
</dbReference>
<dbReference type="CDD" id="cd00088">
    <property type="entry name" value="HPT"/>
    <property type="match status" value="1"/>
</dbReference>
<evidence type="ECO:0000256" key="18">
    <source>
        <dbReference type="SAM" id="SignalP"/>
    </source>
</evidence>
<evidence type="ECO:0000259" key="20">
    <source>
        <dbReference type="PROSITE" id="PS50110"/>
    </source>
</evidence>
<organism evidence="24 25">
    <name type="scientific">Pseudomonas fungipugnans</name>
    <dbReference type="NCBI Taxonomy" id="3024217"/>
    <lineage>
        <taxon>Bacteria</taxon>
        <taxon>Pseudomonadati</taxon>
        <taxon>Pseudomonadota</taxon>
        <taxon>Gammaproteobacteria</taxon>
        <taxon>Pseudomonadales</taxon>
        <taxon>Pseudomonadaceae</taxon>
        <taxon>Pseudomonas</taxon>
    </lineage>
</organism>
<evidence type="ECO:0000256" key="6">
    <source>
        <dbReference type="ARBA" id="ARBA00022553"/>
    </source>
</evidence>
<dbReference type="Gene3D" id="3.30.565.10">
    <property type="entry name" value="Histidine kinase-like ATPase, C-terminal domain"/>
    <property type="match status" value="1"/>
</dbReference>
<evidence type="ECO:0000259" key="23">
    <source>
        <dbReference type="PROSITE" id="PS50894"/>
    </source>
</evidence>
<sequence length="1213" mass="134455">MPSCLKDYLIILSAGLCLSTSVPAASDAAENFTLLSRSTAGHTDVQLEPSQRQWAQDKRELILGTSAPDYPPFDMTVSGQDYEGFTADYAGLLGKTMGLPIRVQRYPSRDSAIQALEKGDIDLLGTANSYEANSTDIVLSAPYAVDQPVLVTRTEETRSLAEGLAGLRLSMVYHYLPLDEVKALYPKAIITAYPSYQNAINAVAFDQADVFLGDTISTHYMINKGYLNNIRMANFGKHEAHGFSFAVHRDNPELLQIINTTLKAIPASEREIIAKRWSAGSDILLTDHKLQLSDREERWLARHPVVRVVANEAFAPLTFFDSDGNLRGVGADLLEMIRLRTGLRFEIQRSRNDVAMIEQVRGHKADLIAALLPSKQRETQLNFSRPYLENSFVLLTRKNPDSPTNLSQLQGKRLAIAQGNPLESYLRSEFPRIQLVETPDTFRAVELLADGSVDGAVNSLVIANYFISSRIFENKLQITTTIGTQQAAFSLATARDNPELGSIIDKALLSIVPEELGIINSRWRGYSAATENTWRNYRMFYQIVIGASVLLLLSMAWNAWMRRQIKQRQVAERALNDQFEFMRSLVNGTPHPIYVRDRQGLLQSCNDSYLQTFGAKREDVIGKSIMQGKFSNAFEAREYQADYQRVVAEGTPLIVDRPLHIGGRRLTIYHWILPYRDSSGEVQGIIGGWIDISERRQLFDELRAAKERADEANRAKSTFLATMSHEIRTPMNAVIGMLELSLKRLDKGHLDRSSIETAYSSAKDLLALIGDILDIARIESGRLSLSPERVNPGEIVASVIRIFDGLARQKNLRLLLEFNPPDPAVDVVLDPLRFKQVLSNLVSNAIKFTEQGEVRIRVDLLAANEPGHTQMQVQVRDSGIGISEVDQQRLFEPFAQVNNAGQLAKGGAGLGLVISRSLCEMMGGNLQLNSQKDIGTQVSISLHLATLPLEQAPQGIEAQINTSAASLNVLVVDDHPANRLLMCQQLEYLGHRFTGAGDGMAGLQAWKSESFDLVVVDCNMPIMNGYDLARAIRLHEQQEQRSPCTVLGFTANAQPEEIQRCKQAGMDDCLFKPLSLMALSQRVEGVRPPSVDQPFNLEGLHLLTGGNPALARRLLAELLSSNRLDRQELLALSGLDDRQALLDVAHKIKGAARIAHATRLIECCEALETACRDAALSEDIARCSQAIDQVMLDLEQALLKQIDSDDKGAMPEP</sequence>
<feature type="domain" description="PAC" evidence="22">
    <location>
        <begin position="649"/>
        <end position="704"/>
    </location>
</feature>
<dbReference type="PANTHER" id="PTHR43047">
    <property type="entry name" value="TWO-COMPONENT HISTIDINE PROTEIN KINASE"/>
    <property type="match status" value="1"/>
</dbReference>
<dbReference type="InterPro" id="IPR005467">
    <property type="entry name" value="His_kinase_dom"/>
</dbReference>
<keyword evidence="9 18" id="KW-0732">Signal</keyword>
<feature type="domain" description="PAS" evidence="21">
    <location>
        <begin position="578"/>
        <end position="626"/>
    </location>
</feature>
<dbReference type="SMART" id="SM00387">
    <property type="entry name" value="HATPase_c"/>
    <property type="match status" value="1"/>
</dbReference>
<evidence type="ECO:0000256" key="4">
    <source>
        <dbReference type="ARBA" id="ARBA00022475"/>
    </source>
</evidence>
<dbReference type="Pfam" id="PF02518">
    <property type="entry name" value="HATPase_c"/>
    <property type="match status" value="1"/>
</dbReference>
<dbReference type="CDD" id="cd13707">
    <property type="entry name" value="PBP2_BvgS_D2"/>
    <property type="match status" value="1"/>
</dbReference>
<evidence type="ECO:0000256" key="3">
    <source>
        <dbReference type="ARBA" id="ARBA00012438"/>
    </source>
</evidence>
<evidence type="ECO:0000256" key="13">
    <source>
        <dbReference type="ARBA" id="ARBA00022989"/>
    </source>
</evidence>
<dbReference type="SUPFAM" id="SSF55785">
    <property type="entry name" value="PYP-like sensor domain (PAS domain)"/>
    <property type="match status" value="1"/>
</dbReference>
<dbReference type="Gene3D" id="3.40.50.2300">
    <property type="match status" value="1"/>
</dbReference>
<keyword evidence="14" id="KW-0902">Two-component regulatory system</keyword>
<dbReference type="PROSITE" id="PS50110">
    <property type="entry name" value="RESPONSE_REGULATORY"/>
    <property type="match status" value="1"/>
</dbReference>
<comment type="caution">
    <text evidence="24">The sequence shown here is derived from an EMBL/GenBank/DDBJ whole genome shotgun (WGS) entry which is preliminary data.</text>
</comment>
<dbReference type="CDD" id="cd13705">
    <property type="entry name" value="PBP2_BvgS_D1"/>
    <property type="match status" value="1"/>
</dbReference>
<gene>
    <name evidence="24" type="ORF">POF45_07100</name>
</gene>
<keyword evidence="5" id="KW-0997">Cell inner membrane</keyword>
<protein>
    <recommendedName>
        <fullName evidence="3">histidine kinase</fullName>
        <ecNumber evidence="3">2.7.13.3</ecNumber>
    </recommendedName>
</protein>
<dbReference type="SUPFAM" id="SSF53850">
    <property type="entry name" value="Periplasmic binding protein-like II"/>
    <property type="match status" value="2"/>
</dbReference>
<keyword evidence="4" id="KW-1003">Cell membrane</keyword>
<feature type="domain" description="Histidine kinase" evidence="19">
    <location>
        <begin position="722"/>
        <end position="946"/>
    </location>
</feature>
<evidence type="ECO:0000256" key="7">
    <source>
        <dbReference type="ARBA" id="ARBA00022679"/>
    </source>
</evidence>
<dbReference type="PANTHER" id="PTHR43047:SF72">
    <property type="entry name" value="OSMOSENSING HISTIDINE PROTEIN KINASE SLN1"/>
    <property type="match status" value="1"/>
</dbReference>
<dbReference type="SMART" id="SM00091">
    <property type="entry name" value="PAS"/>
    <property type="match status" value="1"/>
</dbReference>
<keyword evidence="8" id="KW-0812">Transmembrane</keyword>
<evidence type="ECO:0000259" key="21">
    <source>
        <dbReference type="PROSITE" id="PS50112"/>
    </source>
</evidence>
<name>A0ABT6QLS2_9PSED</name>
<keyword evidence="11" id="KW-0418">Kinase</keyword>
<keyword evidence="13" id="KW-1133">Transmembrane helix</keyword>
<feature type="domain" description="Response regulatory" evidence="20">
    <location>
        <begin position="968"/>
        <end position="1087"/>
    </location>
</feature>
<dbReference type="SMART" id="SM00388">
    <property type="entry name" value="HisKA"/>
    <property type="match status" value="1"/>
</dbReference>
<dbReference type="SUPFAM" id="SSF47226">
    <property type="entry name" value="Histidine-containing phosphotransfer domain, HPT domain"/>
    <property type="match status" value="1"/>
</dbReference>
<dbReference type="SUPFAM" id="SSF47384">
    <property type="entry name" value="Homodimeric domain of signal transducing histidine kinase"/>
    <property type="match status" value="1"/>
</dbReference>
<keyword evidence="15" id="KW-0472">Membrane</keyword>
<dbReference type="InterPro" id="IPR000014">
    <property type="entry name" value="PAS"/>
</dbReference>
<reference evidence="24 25" key="1">
    <citation type="submission" date="2023-02" db="EMBL/GenBank/DDBJ databases">
        <title>Pseudomonas chrutzelriedensis sp. nov., a potently antifungal strain isolated from moss.</title>
        <authorList>
            <person name="Schnyder A."/>
            <person name="Kalawong R."/>
            <person name="Eberl L."/>
            <person name="Agnoli K."/>
        </authorList>
    </citation>
    <scope>NUCLEOTIDE SEQUENCE [LARGE SCALE GENOMIC DNA]</scope>
    <source>
        <strain evidence="24 25">681</strain>
    </source>
</reference>
<evidence type="ECO:0000313" key="24">
    <source>
        <dbReference type="EMBL" id="MDI2591197.1"/>
    </source>
</evidence>
<feature type="domain" description="HPt" evidence="23">
    <location>
        <begin position="1107"/>
        <end position="1209"/>
    </location>
</feature>
<evidence type="ECO:0000256" key="8">
    <source>
        <dbReference type="ARBA" id="ARBA00022692"/>
    </source>
</evidence>
<dbReference type="InterPro" id="IPR008207">
    <property type="entry name" value="Sig_transdc_His_kin_Hpt_dom"/>
</dbReference>
<dbReference type="CDD" id="cd00082">
    <property type="entry name" value="HisKA"/>
    <property type="match status" value="1"/>
</dbReference>
<dbReference type="SUPFAM" id="SSF55874">
    <property type="entry name" value="ATPase domain of HSP90 chaperone/DNA topoisomerase II/histidine kinase"/>
    <property type="match status" value="1"/>
</dbReference>
<feature type="chain" id="PRO_5045054361" description="histidine kinase" evidence="18">
    <location>
        <begin position="25"/>
        <end position="1213"/>
    </location>
</feature>
<dbReference type="InterPro" id="IPR049871">
    <property type="entry name" value="BvgS-like_periplasmic2"/>
</dbReference>
<evidence type="ECO:0000256" key="17">
    <source>
        <dbReference type="PROSITE-ProRule" id="PRU00169"/>
    </source>
</evidence>
<dbReference type="Pfam" id="PF01627">
    <property type="entry name" value="Hpt"/>
    <property type="match status" value="1"/>
</dbReference>
<dbReference type="PRINTS" id="PR00344">
    <property type="entry name" value="BCTRLSENSOR"/>
</dbReference>
<dbReference type="PROSITE" id="PS50113">
    <property type="entry name" value="PAC"/>
    <property type="match status" value="1"/>
</dbReference>
<dbReference type="InterPro" id="IPR013656">
    <property type="entry name" value="PAS_4"/>
</dbReference>
<evidence type="ECO:0000256" key="16">
    <source>
        <dbReference type="PROSITE-ProRule" id="PRU00110"/>
    </source>
</evidence>
<accession>A0ABT6QLS2</accession>
<evidence type="ECO:0000256" key="5">
    <source>
        <dbReference type="ARBA" id="ARBA00022519"/>
    </source>
</evidence>
<evidence type="ECO:0000256" key="1">
    <source>
        <dbReference type="ARBA" id="ARBA00000085"/>
    </source>
</evidence>
<dbReference type="Gene3D" id="1.20.120.160">
    <property type="entry name" value="HPT domain"/>
    <property type="match status" value="1"/>
</dbReference>
<dbReference type="InterPro" id="IPR001789">
    <property type="entry name" value="Sig_transdc_resp-reg_receiver"/>
</dbReference>
<dbReference type="InterPro" id="IPR001638">
    <property type="entry name" value="Solute-binding_3/MltF_N"/>
</dbReference>
<feature type="modified residue" description="4-aspartylphosphate" evidence="17">
    <location>
        <position position="1017"/>
    </location>
</feature>
<comment type="subcellular location">
    <subcellularLocation>
        <location evidence="2">Cell inner membrane</location>
        <topology evidence="2">Multi-pass membrane protein</topology>
    </subcellularLocation>
</comment>
<dbReference type="SUPFAM" id="SSF52172">
    <property type="entry name" value="CheY-like"/>
    <property type="match status" value="1"/>
</dbReference>
<feature type="signal peptide" evidence="18">
    <location>
        <begin position="1"/>
        <end position="24"/>
    </location>
</feature>
<dbReference type="CDD" id="cd00130">
    <property type="entry name" value="PAS"/>
    <property type="match status" value="1"/>
</dbReference>
<dbReference type="Proteomes" id="UP001159100">
    <property type="component" value="Unassembled WGS sequence"/>
</dbReference>
<dbReference type="EC" id="2.7.13.3" evidence="3"/>
<dbReference type="PROSITE" id="PS50894">
    <property type="entry name" value="HPT"/>
    <property type="match status" value="1"/>
</dbReference>
<evidence type="ECO:0000256" key="11">
    <source>
        <dbReference type="ARBA" id="ARBA00022777"/>
    </source>
</evidence>
<dbReference type="Pfam" id="PF00497">
    <property type="entry name" value="SBP_bac_3"/>
    <property type="match status" value="2"/>
</dbReference>
<keyword evidence="6 17" id="KW-0597">Phosphoprotein</keyword>
<keyword evidence="25" id="KW-1185">Reference proteome</keyword>
<dbReference type="PROSITE" id="PS50109">
    <property type="entry name" value="HIS_KIN"/>
    <property type="match status" value="1"/>
</dbReference>
<dbReference type="InterPro" id="IPR003661">
    <property type="entry name" value="HisK_dim/P_dom"/>
</dbReference>
<evidence type="ECO:0000256" key="15">
    <source>
        <dbReference type="ARBA" id="ARBA00023136"/>
    </source>
</evidence>
<evidence type="ECO:0000259" key="19">
    <source>
        <dbReference type="PROSITE" id="PS50109"/>
    </source>
</evidence>
<dbReference type="SMART" id="SM00062">
    <property type="entry name" value="PBPb"/>
    <property type="match status" value="2"/>
</dbReference>
<evidence type="ECO:0000256" key="9">
    <source>
        <dbReference type="ARBA" id="ARBA00022729"/>
    </source>
</evidence>
<dbReference type="PROSITE" id="PS50112">
    <property type="entry name" value="PAS"/>
    <property type="match status" value="1"/>
</dbReference>
<dbReference type="InterPro" id="IPR049870">
    <property type="entry name" value="BvgS-like_periplasmic1"/>
</dbReference>
<evidence type="ECO:0000313" key="25">
    <source>
        <dbReference type="Proteomes" id="UP001159100"/>
    </source>
</evidence>
<evidence type="ECO:0000256" key="2">
    <source>
        <dbReference type="ARBA" id="ARBA00004429"/>
    </source>
</evidence>
<dbReference type="Gene3D" id="3.30.450.20">
    <property type="entry name" value="PAS domain"/>
    <property type="match status" value="1"/>
</dbReference>
<dbReference type="CDD" id="cd16922">
    <property type="entry name" value="HATPase_EvgS-ArcB-TorS-like"/>
    <property type="match status" value="1"/>
</dbReference>
<dbReference type="CDD" id="cd17546">
    <property type="entry name" value="REC_hyHK_CKI1_RcsC-like"/>
    <property type="match status" value="1"/>
</dbReference>
<feature type="modified residue" description="Phosphohistidine" evidence="16">
    <location>
        <position position="1146"/>
    </location>
</feature>
<dbReference type="InterPro" id="IPR004358">
    <property type="entry name" value="Sig_transdc_His_kin-like_C"/>
</dbReference>
<dbReference type="InterPro" id="IPR035965">
    <property type="entry name" value="PAS-like_dom_sf"/>
</dbReference>
<comment type="catalytic activity">
    <reaction evidence="1">
        <text>ATP + protein L-histidine = ADP + protein N-phospho-L-histidine.</text>
        <dbReference type="EC" id="2.7.13.3"/>
    </reaction>
</comment>